<feature type="compositionally biased region" description="Polar residues" evidence="1">
    <location>
        <begin position="9"/>
        <end position="27"/>
    </location>
</feature>
<name>A0A0A0HYG5_PARBD</name>
<keyword evidence="3" id="KW-1185">Reference proteome</keyword>
<dbReference type="GeneID" id="22587125"/>
<organism evidence="2 3">
    <name type="scientific">Paracoccidioides brasiliensis (strain Pb18)</name>
    <dbReference type="NCBI Taxonomy" id="502780"/>
    <lineage>
        <taxon>Eukaryota</taxon>
        <taxon>Fungi</taxon>
        <taxon>Dikarya</taxon>
        <taxon>Ascomycota</taxon>
        <taxon>Pezizomycotina</taxon>
        <taxon>Eurotiomycetes</taxon>
        <taxon>Eurotiomycetidae</taxon>
        <taxon>Onygenales</taxon>
        <taxon>Ajellomycetaceae</taxon>
        <taxon>Paracoccidioides</taxon>
    </lineage>
</organism>
<dbReference type="HOGENOM" id="CLU_2758492_0_0_1"/>
<proteinExistence type="predicted"/>
<evidence type="ECO:0000256" key="1">
    <source>
        <dbReference type="SAM" id="MobiDB-lite"/>
    </source>
</evidence>
<feature type="region of interest" description="Disordered" evidence="1">
    <location>
        <begin position="1"/>
        <end position="27"/>
    </location>
</feature>
<sequence length="70" mass="7878">MTGRVLRRNTGQAWIGSSQRSSPEIPDSTSDAELIYLVRQTRKRSRLPSVTEYLLLLGEHLLPSCPPKDV</sequence>
<dbReference type="RefSeq" id="XP_010757795.1">
    <property type="nucleotide sequence ID" value="XM_010759493.1"/>
</dbReference>
<protein>
    <submittedName>
        <fullName evidence="2">Uncharacterized protein</fullName>
    </submittedName>
</protein>
<dbReference type="KEGG" id="pbn:PADG_11228"/>
<reference evidence="2 3" key="1">
    <citation type="journal article" date="2011" name="PLoS Genet.">
        <title>Comparative genomic analysis of human fungal pathogens causing paracoccidioidomycosis.</title>
        <authorList>
            <person name="Desjardins C.A."/>
            <person name="Champion M.D."/>
            <person name="Holder J.W."/>
            <person name="Muszewska A."/>
            <person name="Goldberg J."/>
            <person name="Bailao A.M."/>
            <person name="Brigido M.M."/>
            <person name="Ferreira M.E."/>
            <person name="Garcia A.M."/>
            <person name="Grynberg M."/>
            <person name="Gujja S."/>
            <person name="Heiman D.I."/>
            <person name="Henn M.R."/>
            <person name="Kodira C.D."/>
            <person name="Leon-Narvaez H."/>
            <person name="Longo L.V."/>
            <person name="Ma L.J."/>
            <person name="Malavazi I."/>
            <person name="Matsuo A.L."/>
            <person name="Morais F.V."/>
            <person name="Pereira M."/>
            <person name="Rodriguez-Brito S."/>
            <person name="Sakthikumar S."/>
            <person name="Salem-Izacc S.M."/>
            <person name="Sykes S.M."/>
            <person name="Teixeira M.M."/>
            <person name="Vallejo M.C."/>
            <person name="Walter M.E."/>
            <person name="Yandava C."/>
            <person name="Young S."/>
            <person name="Zeng Q."/>
            <person name="Zucker J."/>
            <person name="Felipe M.S."/>
            <person name="Goldman G.H."/>
            <person name="Haas B.J."/>
            <person name="McEwen J.G."/>
            <person name="Nino-Vega G."/>
            <person name="Puccia R."/>
            <person name="San-Blas G."/>
            <person name="Soares C.M."/>
            <person name="Birren B.W."/>
            <person name="Cuomo C.A."/>
        </authorList>
    </citation>
    <scope>NUCLEOTIDE SEQUENCE [LARGE SCALE GENOMIC DNA]</scope>
    <source>
        <strain evidence="2 3">Pb18</strain>
    </source>
</reference>
<dbReference type="VEuPathDB" id="FungiDB:PADG_11228"/>
<dbReference type="Proteomes" id="UP000001628">
    <property type="component" value="Unassembled WGS sequence"/>
</dbReference>
<dbReference type="AlphaFoldDB" id="A0A0A0HYG5"/>
<dbReference type="EMBL" id="KN275958">
    <property type="protein sequence ID" value="KGM92415.1"/>
    <property type="molecule type" value="Genomic_DNA"/>
</dbReference>
<accession>A0A0A0HYG5</accession>
<dbReference type="InParanoid" id="A0A0A0HYG5"/>
<gene>
    <name evidence="2" type="ORF">PADG_11228</name>
</gene>
<evidence type="ECO:0000313" key="2">
    <source>
        <dbReference type="EMBL" id="KGM92415.1"/>
    </source>
</evidence>
<evidence type="ECO:0000313" key="3">
    <source>
        <dbReference type="Proteomes" id="UP000001628"/>
    </source>
</evidence>